<dbReference type="InterPro" id="IPR036875">
    <property type="entry name" value="Znf_CCHC_sf"/>
</dbReference>
<dbReference type="InterPro" id="IPR001878">
    <property type="entry name" value="Znf_CCHC"/>
</dbReference>
<dbReference type="Pfam" id="PF14223">
    <property type="entry name" value="Retrotran_gag_2"/>
    <property type="match status" value="1"/>
</dbReference>
<feature type="domain" description="CCHC-type" evidence="20">
    <location>
        <begin position="229"/>
        <end position="245"/>
    </location>
</feature>
<keyword evidence="18" id="KW-0863">Zinc-finger</keyword>
<dbReference type="SMART" id="SM00343">
    <property type="entry name" value="ZnF_C2HC"/>
    <property type="match status" value="1"/>
</dbReference>
<keyword evidence="10" id="KW-0067">ATP-binding</keyword>
<dbReference type="InterPro" id="IPR012337">
    <property type="entry name" value="RNaseH-like_sf"/>
</dbReference>
<evidence type="ECO:0008006" key="24">
    <source>
        <dbReference type="Google" id="ProtNLM"/>
    </source>
</evidence>
<evidence type="ECO:0000256" key="3">
    <source>
        <dbReference type="ARBA" id="ARBA00022670"/>
    </source>
</evidence>
<dbReference type="GO" id="GO:0015074">
    <property type="term" value="P:DNA integration"/>
    <property type="evidence" value="ECO:0007669"/>
    <property type="project" value="UniProtKB-KW"/>
</dbReference>
<dbReference type="InterPro" id="IPR039537">
    <property type="entry name" value="Retrotran_Ty1/copia-like"/>
</dbReference>
<dbReference type="GO" id="GO:0003964">
    <property type="term" value="F:RNA-directed DNA polymerase activity"/>
    <property type="evidence" value="ECO:0007669"/>
    <property type="project" value="UniProtKB-KW"/>
</dbReference>
<evidence type="ECO:0000256" key="13">
    <source>
        <dbReference type="ARBA" id="ARBA00022918"/>
    </source>
</evidence>
<keyword evidence="23" id="KW-1185">Reference proteome</keyword>
<keyword evidence="7" id="KW-0064">Aspartyl protease</keyword>
<evidence type="ECO:0000313" key="22">
    <source>
        <dbReference type="EMBL" id="CAI6376105.1"/>
    </source>
</evidence>
<dbReference type="PROSITE" id="PS50158">
    <property type="entry name" value="ZF_CCHC"/>
    <property type="match status" value="1"/>
</dbReference>
<keyword evidence="6" id="KW-0547">Nucleotide-binding</keyword>
<keyword evidence="3" id="KW-0645">Protease</keyword>
<keyword evidence="14" id="KW-0548">Nucleotidyltransferase</keyword>
<dbReference type="InterPro" id="IPR013103">
    <property type="entry name" value="RVT_2"/>
</dbReference>
<evidence type="ECO:0000256" key="7">
    <source>
        <dbReference type="ARBA" id="ARBA00022750"/>
    </source>
</evidence>
<dbReference type="InterPro" id="IPR054722">
    <property type="entry name" value="PolX-like_BBD"/>
</dbReference>
<dbReference type="Pfam" id="PF00098">
    <property type="entry name" value="zf-CCHC"/>
    <property type="match status" value="1"/>
</dbReference>
<dbReference type="InterPro" id="IPR036397">
    <property type="entry name" value="RNaseH_sf"/>
</dbReference>
<keyword evidence="18" id="KW-0862">Zinc</keyword>
<keyword evidence="13" id="KW-0695">RNA-directed DNA polymerase</keyword>
<dbReference type="Gene3D" id="4.10.60.10">
    <property type="entry name" value="Zinc finger, CCHC-type"/>
    <property type="match status" value="1"/>
</dbReference>
<dbReference type="Pfam" id="PF00665">
    <property type="entry name" value="rve"/>
    <property type="match status" value="1"/>
</dbReference>
<evidence type="ECO:0000256" key="17">
    <source>
        <dbReference type="ARBA" id="ARBA00023268"/>
    </source>
</evidence>
<dbReference type="EMBL" id="CARXXK010001428">
    <property type="protein sequence ID" value="CAI6376105.1"/>
    <property type="molecule type" value="Genomic_DNA"/>
</dbReference>
<dbReference type="GO" id="GO:0004190">
    <property type="term" value="F:aspartic-type endopeptidase activity"/>
    <property type="evidence" value="ECO:0007669"/>
    <property type="project" value="UniProtKB-KW"/>
</dbReference>
<dbReference type="CDD" id="cd09272">
    <property type="entry name" value="RNase_HI_RT_Ty1"/>
    <property type="match status" value="1"/>
</dbReference>
<dbReference type="Pfam" id="PF13976">
    <property type="entry name" value="gag_pre-integrs"/>
    <property type="match status" value="1"/>
</dbReference>
<keyword evidence="8" id="KW-0255">Endonuclease</keyword>
<dbReference type="GO" id="GO:0008270">
    <property type="term" value="F:zinc ion binding"/>
    <property type="evidence" value="ECO:0007669"/>
    <property type="project" value="UniProtKB-KW"/>
</dbReference>
<keyword evidence="16" id="KW-0233">DNA recombination</keyword>
<keyword evidence="14" id="KW-0808">Transferase</keyword>
<keyword evidence="11" id="KW-0460">Magnesium</keyword>
<dbReference type="GO" id="GO:0006508">
    <property type="term" value="P:proteolysis"/>
    <property type="evidence" value="ECO:0007669"/>
    <property type="project" value="UniProtKB-KW"/>
</dbReference>
<dbReference type="PANTHER" id="PTHR42648:SF11">
    <property type="entry name" value="TRANSPOSON TY4-P GAG-POL POLYPROTEIN"/>
    <property type="match status" value="1"/>
</dbReference>
<evidence type="ECO:0000256" key="4">
    <source>
        <dbReference type="ARBA" id="ARBA00022722"/>
    </source>
</evidence>
<dbReference type="GO" id="GO:0006310">
    <property type="term" value="P:DNA recombination"/>
    <property type="evidence" value="ECO:0007669"/>
    <property type="project" value="UniProtKB-KW"/>
</dbReference>
<dbReference type="InterPro" id="IPR043502">
    <property type="entry name" value="DNA/RNA_pol_sf"/>
</dbReference>
<evidence type="ECO:0000256" key="18">
    <source>
        <dbReference type="PROSITE-ProRule" id="PRU00047"/>
    </source>
</evidence>
<dbReference type="SUPFAM" id="SSF56672">
    <property type="entry name" value="DNA/RNA polymerases"/>
    <property type="match status" value="1"/>
</dbReference>
<keyword evidence="5" id="KW-0479">Metal-binding</keyword>
<accession>A0AAV0Y5G5</accession>
<dbReference type="GO" id="GO:0005524">
    <property type="term" value="F:ATP binding"/>
    <property type="evidence" value="ECO:0007669"/>
    <property type="project" value="UniProtKB-KW"/>
</dbReference>
<evidence type="ECO:0000256" key="19">
    <source>
        <dbReference type="SAM" id="MobiDB-lite"/>
    </source>
</evidence>
<dbReference type="SUPFAM" id="SSF53098">
    <property type="entry name" value="Ribonuclease H-like"/>
    <property type="match status" value="1"/>
</dbReference>
<comment type="caution">
    <text evidence="22">The sequence shown here is derived from an EMBL/GenBank/DDBJ whole genome shotgun (WGS) entry which is preliminary data.</text>
</comment>
<dbReference type="InterPro" id="IPR025724">
    <property type="entry name" value="GAG-pre-integrase_dom"/>
</dbReference>
<evidence type="ECO:0000256" key="6">
    <source>
        <dbReference type="ARBA" id="ARBA00022741"/>
    </source>
</evidence>
<evidence type="ECO:0000256" key="11">
    <source>
        <dbReference type="ARBA" id="ARBA00022842"/>
    </source>
</evidence>
<keyword evidence="12" id="KW-0229">DNA integration</keyword>
<keyword evidence="17" id="KW-0511">Multifunctional enzyme</keyword>
<reference evidence="22 23" key="1">
    <citation type="submission" date="2023-01" db="EMBL/GenBank/DDBJ databases">
        <authorList>
            <person name="Whitehead M."/>
        </authorList>
    </citation>
    <scope>NUCLEOTIDE SEQUENCE [LARGE SCALE GENOMIC DNA]</scope>
</reference>
<keyword evidence="14" id="KW-0239">DNA-directed DNA polymerase</keyword>
<proteinExistence type="predicted"/>
<dbReference type="Pfam" id="PF07727">
    <property type="entry name" value="RVT_2"/>
    <property type="match status" value="1"/>
</dbReference>
<dbReference type="GO" id="GO:0003676">
    <property type="term" value="F:nucleic acid binding"/>
    <property type="evidence" value="ECO:0007669"/>
    <property type="project" value="InterPro"/>
</dbReference>
<evidence type="ECO:0000256" key="12">
    <source>
        <dbReference type="ARBA" id="ARBA00022908"/>
    </source>
</evidence>
<organism evidence="22 23">
    <name type="scientific">Macrosiphum euphorbiae</name>
    <name type="common">potato aphid</name>
    <dbReference type="NCBI Taxonomy" id="13131"/>
    <lineage>
        <taxon>Eukaryota</taxon>
        <taxon>Metazoa</taxon>
        <taxon>Ecdysozoa</taxon>
        <taxon>Arthropoda</taxon>
        <taxon>Hexapoda</taxon>
        <taxon>Insecta</taxon>
        <taxon>Pterygota</taxon>
        <taxon>Neoptera</taxon>
        <taxon>Paraneoptera</taxon>
        <taxon>Hemiptera</taxon>
        <taxon>Sternorrhyncha</taxon>
        <taxon>Aphidomorpha</taxon>
        <taxon>Aphidoidea</taxon>
        <taxon>Aphididae</taxon>
        <taxon>Macrosiphini</taxon>
        <taxon>Macrosiphum</taxon>
    </lineage>
</organism>
<evidence type="ECO:0000256" key="10">
    <source>
        <dbReference type="ARBA" id="ARBA00022840"/>
    </source>
</evidence>
<dbReference type="GO" id="GO:0003887">
    <property type="term" value="F:DNA-directed DNA polymerase activity"/>
    <property type="evidence" value="ECO:0007669"/>
    <property type="project" value="UniProtKB-KW"/>
</dbReference>
<dbReference type="Gene3D" id="3.30.420.10">
    <property type="entry name" value="Ribonuclease H-like superfamily/Ribonuclease H"/>
    <property type="match status" value="1"/>
</dbReference>
<dbReference type="GO" id="GO:0042575">
    <property type="term" value="C:DNA polymerase complex"/>
    <property type="evidence" value="ECO:0007669"/>
    <property type="project" value="UniProtKB-ARBA"/>
</dbReference>
<evidence type="ECO:0000259" key="21">
    <source>
        <dbReference type="PROSITE" id="PS50994"/>
    </source>
</evidence>
<feature type="region of interest" description="Disordered" evidence="19">
    <location>
        <begin position="197"/>
        <end position="220"/>
    </location>
</feature>
<keyword evidence="9" id="KW-0378">Hydrolase</keyword>
<evidence type="ECO:0000256" key="2">
    <source>
        <dbReference type="ARBA" id="ARBA00022612"/>
    </source>
</evidence>
<comment type="function">
    <text evidence="1">The aspartyl protease (PR) mediates the proteolytic cleavages of the Gag and Gag-Pol polyproteins after assembly of the VLP.</text>
</comment>
<evidence type="ECO:0000256" key="14">
    <source>
        <dbReference type="ARBA" id="ARBA00022932"/>
    </source>
</evidence>
<dbReference type="PANTHER" id="PTHR42648">
    <property type="entry name" value="TRANSPOSASE, PUTATIVE-RELATED"/>
    <property type="match status" value="1"/>
</dbReference>
<evidence type="ECO:0000259" key="20">
    <source>
        <dbReference type="PROSITE" id="PS50158"/>
    </source>
</evidence>
<evidence type="ECO:0000256" key="5">
    <source>
        <dbReference type="ARBA" id="ARBA00022723"/>
    </source>
</evidence>
<protein>
    <recommendedName>
        <fullName evidence="24">Retrovirus-related Pol polyprotein from transposon TNT 1-94</fullName>
    </recommendedName>
</protein>
<dbReference type="GO" id="GO:0004519">
    <property type="term" value="F:endonuclease activity"/>
    <property type="evidence" value="ECO:0007669"/>
    <property type="project" value="UniProtKB-KW"/>
</dbReference>
<keyword evidence="15" id="KW-0917">Virion maturation</keyword>
<dbReference type="PROSITE" id="PS50994">
    <property type="entry name" value="INTEGRASE"/>
    <property type="match status" value="1"/>
</dbReference>
<dbReference type="SUPFAM" id="SSF57756">
    <property type="entry name" value="Retrovirus zinc finger-like domains"/>
    <property type="match status" value="1"/>
</dbReference>
<evidence type="ECO:0000256" key="8">
    <source>
        <dbReference type="ARBA" id="ARBA00022759"/>
    </source>
</evidence>
<dbReference type="Proteomes" id="UP001160148">
    <property type="component" value="Unassembled WGS sequence"/>
</dbReference>
<sequence>MKVILNALEVGEIVSGEWTKPGLPIKKSAGETDEDAKARWQRHTNAWQKADGKCQKIIVTSVDDGPLQYLINCETALEMWEKLLSIYEQKSEASIHLLQQQFFSYSKESTDDMSTHISKLVNLGRKLSVAGEPVTDNMVMTKILMTLPKEYNHFYSAWDSVPTGSKNINNLTSRLLIEESRVIQIKGEVGEQEKSSAFPAKFQNRSDGRNGSRNYGKGKNQFTNKSNIKCYYCGKLGHYKRDCRNFLQKVHGGKTGTIGANLNAFVSESSINNIATDAWVLDSGASDHMSANREWFSSYEPLDNTQQITIGDGTNLYAAGRGNINILSYVNGNWNKNYMANVLHVPGLKFNLFSCGAAMDKGLVLTSDSKTCMLTKQGKPVCSGKRCGRLFELNIKVEVPTNGYATVAVENRLSVWHERMAHQNLQYVKSCLAKHEIVCSAKDDEFMCSSCIIGKQTRKSFSKSNTEYHNVGDLIHADLCGPMEVSSIGGSKYFLLFKDDYSHYRTVYFIKNKYDVKNIFETFIKSVETETGSKVKILRTDNGLEFVNKEITGILQKHGIRHQLTVPYTPQQNGKVERENRTIVESARTMICAKNLDVSLWAEAVNTAVYTLNRTGTSSVKNNSPYELYYKVMPDIKHLRVFGTVVYTHIPKQKRKKWDPKSEKGIFVGYSDNTKGYRVYYSKTNRISMSRDIIFENEGNKLENIIADKLEFTDTQTQVKGDPVKVELTTVDNRSGMVLRDRNTLKAPIRYNVSSFVANLVEPLNRDEAIAGPQKNEWEHAMSDEIKSLHRNNTWSLVNLPQGKVALRNAWVFKTKYKSDGNIDKFKARLVIKGCSQKYGIDYHETFSPVVRYESIRAIFAVAAVEKLILRQFDIKTAFLYGELQEEIYMVQPPGYEDGSNKVCKLQRSLYGLKQSPRCWNIRFKNFLNAFGLQCTEADACVFKADNSQIILAIFVDDGLIAADNEEIIEELLTNLEKEFEVKKGNLDYFLGMQVNIRKNGSLFVHQTNYACSIINKFNMLDAKELSIPIDKSHTLEQKEDTEILNEDIPYRQAVGSLLFLSQVTRPDIAYAVNFASRYLAKPTKAHWNLVKRIIRYIKRTFNYGLYFNNKIKLSLEIFSDADYAGDIQTRRLTSGFLFRYGSSIISWTSQRQHCVSLSSTEAEYISASEAVKGILWITRLITSLSTTGDKQPVLFIDNHSAIRLVKNPEFHKRTKHIDVRYHFIREKYEEGQFQLQYIGTEDQIADILTKPLVKERFEKLRSAIGVTTIKEIIN</sequence>
<dbReference type="AlphaFoldDB" id="A0AAV0Y5G5"/>
<evidence type="ECO:0000256" key="9">
    <source>
        <dbReference type="ARBA" id="ARBA00022801"/>
    </source>
</evidence>
<feature type="domain" description="Integrase catalytic" evidence="21">
    <location>
        <begin position="463"/>
        <end position="633"/>
    </location>
</feature>
<gene>
    <name evidence="22" type="ORF">MEUPH1_LOCUS29518</name>
</gene>
<dbReference type="Pfam" id="PF25597">
    <property type="entry name" value="SH3_retrovirus"/>
    <property type="match status" value="1"/>
</dbReference>
<evidence type="ECO:0000313" key="23">
    <source>
        <dbReference type="Proteomes" id="UP001160148"/>
    </source>
</evidence>
<evidence type="ECO:0000256" key="16">
    <source>
        <dbReference type="ARBA" id="ARBA00023172"/>
    </source>
</evidence>
<evidence type="ECO:0000256" key="15">
    <source>
        <dbReference type="ARBA" id="ARBA00023113"/>
    </source>
</evidence>
<dbReference type="InterPro" id="IPR057670">
    <property type="entry name" value="SH3_retrovirus"/>
</dbReference>
<keyword evidence="2" id="KW-1188">Viral release from host cell</keyword>
<name>A0AAV0Y5G5_9HEMI</name>
<dbReference type="Pfam" id="PF22936">
    <property type="entry name" value="Pol_BBD"/>
    <property type="match status" value="1"/>
</dbReference>
<evidence type="ECO:0000256" key="1">
    <source>
        <dbReference type="ARBA" id="ARBA00002180"/>
    </source>
</evidence>
<keyword evidence="4" id="KW-0540">Nuclease</keyword>
<dbReference type="InterPro" id="IPR001584">
    <property type="entry name" value="Integrase_cat-core"/>
</dbReference>